<protein>
    <submittedName>
        <fullName evidence="1">Uncharacterized protein</fullName>
    </submittedName>
</protein>
<sequence>MSDVVERAKAALEGVTEGPWTWTHGMDARAMVLSPDNLRVKLEGYRDAEFIASARSLVPELISSKEIGTDMSPFEVWG</sequence>
<proteinExistence type="predicted"/>
<dbReference type="GeneID" id="64765021"/>
<organism evidence="1 2">
    <name type="scientific">Mycobacterium phage QBert</name>
    <dbReference type="NCBI Taxonomy" id="2502469"/>
    <lineage>
        <taxon>Viruses</taxon>
        <taxon>Duplodnaviria</taxon>
        <taxon>Heunggongvirae</taxon>
        <taxon>Uroviricota</taxon>
        <taxon>Caudoviricetes</taxon>
        <taxon>Ceeclamvirinae</taxon>
        <taxon>Bixzunavirus</taxon>
        <taxon>Bixzunavirus qbert</taxon>
    </lineage>
</organism>
<gene>
    <name evidence="1" type="primary">7</name>
    <name evidence="1" type="ORF">SEA_QBERT_7</name>
</gene>
<accession>A0A411CBJ7</accession>
<evidence type="ECO:0000313" key="1">
    <source>
        <dbReference type="EMBL" id="QAY11272.1"/>
    </source>
</evidence>
<name>A0A411CBJ7_9CAUD</name>
<keyword evidence="2" id="KW-1185">Reference proteome</keyword>
<dbReference type="Proteomes" id="UP000289739">
    <property type="component" value="Segment"/>
</dbReference>
<dbReference type="RefSeq" id="YP_010058106.1">
    <property type="nucleotide sequence ID" value="NC_054720.1"/>
</dbReference>
<dbReference type="EMBL" id="MK359345">
    <property type="protein sequence ID" value="QAY11272.1"/>
    <property type="molecule type" value="Genomic_DNA"/>
</dbReference>
<evidence type="ECO:0000313" key="2">
    <source>
        <dbReference type="Proteomes" id="UP000289739"/>
    </source>
</evidence>
<dbReference type="KEGG" id="vg:64765021"/>
<reference evidence="1 2" key="1">
    <citation type="submission" date="2019-01" db="EMBL/GenBank/DDBJ databases">
        <authorList>
            <person name="Divens A.M."/>
            <person name="Fryberger R.B."/>
            <person name="Lauer M.J."/>
            <person name="Garlena R.A."/>
            <person name="Russell D.A."/>
            <person name="Pope W.H."/>
            <person name="Jacobs-Sera D."/>
            <person name="Hatfull G.F."/>
        </authorList>
    </citation>
    <scope>NUCLEOTIDE SEQUENCE [LARGE SCALE GENOMIC DNA]</scope>
</reference>